<dbReference type="GO" id="GO:0008270">
    <property type="term" value="F:zinc ion binding"/>
    <property type="evidence" value="ECO:0007669"/>
    <property type="project" value="UniProtKB-KW"/>
</dbReference>
<proteinExistence type="predicted"/>
<keyword evidence="4 7" id="KW-0863">Zinc-finger</keyword>
<dbReference type="AlphaFoldDB" id="A0A8E2JD92"/>
<organism evidence="9 10">
    <name type="scientific">Lepidopterella palustris CBS 459.81</name>
    <dbReference type="NCBI Taxonomy" id="1314670"/>
    <lineage>
        <taxon>Eukaryota</taxon>
        <taxon>Fungi</taxon>
        <taxon>Dikarya</taxon>
        <taxon>Ascomycota</taxon>
        <taxon>Pezizomycotina</taxon>
        <taxon>Dothideomycetes</taxon>
        <taxon>Pleosporomycetidae</taxon>
        <taxon>Mytilinidiales</taxon>
        <taxon>Argynnaceae</taxon>
        <taxon>Lepidopterella</taxon>
    </lineage>
</organism>
<sequence>MTVRYLSAIEKELQEKYWGLSQPNDVVRCIICAHEGHMEQTCPSRTCKHCQARDEHFSHACPMQRRCFRCGERGHDQQGCRSKRVLSESERLFCELCLEPGHVDEDCSYLWRTFALEKMLNLKKVATLRRGCYECGTDRHWGDDC</sequence>
<dbReference type="OrthoDB" id="7608935at2759"/>
<keyword evidence="3" id="KW-0677">Repeat</keyword>
<dbReference type="Proteomes" id="UP000250266">
    <property type="component" value="Unassembled WGS sequence"/>
</dbReference>
<evidence type="ECO:0000256" key="1">
    <source>
        <dbReference type="ARBA" id="ARBA00004123"/>
    </source>
</evidence>
<evidence type="ECO:0000259" key="8">
    <source>
        <dbReference type="PROSITE" id="PS50158"/>
    </source>
</evidence>
<dbReference type="PROSITE" id="PS50158">
    <property type="entry name" value="ZF_CCHC"/>
    <property type="match status" value="1"/>
</dbReference>
<dbReference type="InterPro" id="IPR001878">
    <property type="entry name" value="Znf_CCHC"/>
</dbReference>
<evidence type="ECO:0000256" key="4">
    <source>
        <dbReference type="ARBA" id="ARBA00022771"/>
    </source>
</evidence>
<evidence type="ECO:0000313" key="10">
    <source>
        <dbReference type="Proteomes" id="UP000250266"/>
    </source>
</evidence>
<dbReference type="GO" id="GO:0071037">
    <property type="term" value="P:nuclear polyadenylation-dependent snRNA catabolic process"/>
    <property type="evidence" value="ECO:0007669"/>
    <property type="project" value="TreeGrafter"/>
</dbReference>
<keyword evidence="10" id="KW-1185">Reference proteome</keyword>
<dbReference type="GO" id="GO:0071038">
    <property type="term" value="P:TRAMP-dependent tRNA surveillance pathway"/>
    <property type="evidence" value="ECO:0007669"/>
    <property type="project" value="TreeGrafter"/>
</dbReference>
<keyword evidence="2" id="KW-0479">Metal-binding</keyword>
<keyword evidence="5" id="KW-0862">Zinc</keyword>
<dbReference type="GO" id="GO:0071039">
    <property type="term" value="P:nuclear polyadenylation-dependent CUT catabolic process"/>
    <property type="evidence" value="ECO:0007669"/>
    <property type="project" value="TreeGrafter"/>
</dbReference>
<evidence type="ECO:0000313" key="9">
    <source>
        <dbReference type="EMBL" id="OCK78198.1"/>
    </source>
</evidence>
<dbReference type="GO" id="GO:0071035">
    <property type="term" value="P:nuclear polyadenylation-dependent rRNA catabolic process"/>
    <property type="evidence" value="ECO:0007669"/>
    <property type="project" value="TreeGrafter"/>
</dbReference>
<feature type="non-terminal residue" evidence="9">
    <location>
        <position position="145"/>
    </location>
</feature>
<evidence type="ECO:0000256" key="2">
    <source>
        <dbReference type="ARBA" id="ARBA00022723"/>
    </source>
</evidence>
<accession>A0A8E2JD92</accession>
<dbReference type="PANTHER" id="PTHR46543">
    <property type="entry name" value="ZINC FINGER CCHC DOMAIN-CONTAINING PROTEIN 7"/>
    <property type="match status" value="1"/>
</dbReference>
<dbReference type="SMART" id="SM00343">
    <property type="entry name" value="ZnF_C2HC"/>
    <property type="match status" value="4"/>
</dbReference>
<protein>
    <recommendedName>
        <fullName evidence="8">CCHC-type domain-containing protein</fullName>
    </recommendedName>
</protein>
<dbReference type="GO" id="GO:0071036">
    <property type="term" value="P:nuclear polyadenylation-dependent snoRNA catabolic process"/>
    <property type="evidence" value="ECO:0007669"/>
    <property type="project" value="TreeGrafter"/>
</dbReference>
<evidence type="ECO:0000256" key="7">
    <source>
        <dbReference type="PROSITE-ProRule" id="PRU00047"/>
    </source>
</evidence>
<name>A0A8E2JD92_9PEZI</name>
<evidence type="ECO:0000256" key="6">
    <source>
        <dbReference type="ARBA" id="ARBA00023242"/>
    </source>
</evidence>
<gene>
    <name evidence="9" type="ORF">K432DRAFT_302514</name>
</gene>
<feature type="domain" description="CCHC-type" evidence="8">
    <location>
        <begin position="65"/>
        <end position="82"/>
    </location>
</feature>
<evidence type="ECO:0000256" key="5">
    <source>
        <dbReference type="ARBA" id="ARBA00022833"/>
    </source>
</evidence>
<reference evidence="9 10" key="1">
    <citation type="journal article" date="2016" name="Nat. Commun.">
        <title>Ectomycorrhizal ecology is imprinted in the genome of the dominant symbiotic fungus Cenococcum geophilum.</title>
        <authorList>
            <consortium name="DOE Joint Genome Institute"/>
            <person name="Peter M."/>
            <person name="Kohler A."/>
            <person name="Ohm R.A."/>
            <person name="Kuo A."/>
            <person name="Krutzmann J."/>
            <person name="Morin E."/>
            <person name="Arend M."/>
            <person name="Barry K.W."/>
            <person name="Binder M."/>
            <person name="Choi C."/>
            <person name="Clum A."/>
            <person name="Copeland A."/>
            <person name="Grisel N."/>
            <person name="Haridas S."/>
            <person name="Kipfer T."/>
            <person name="LaButti K."/>
            <person name="Lindquist E."/>
            <person name="Lipzen A."/>
            <person name="Maire R."/>
            <person name="Meier B."/>
            <person name="Mihaltcheva S."/>
            <person name="Molinier V."/>
            <person name="Murat C."/>
            <person name="Poggeler S."/>
            <person name="Quandt C.A."/>
            <person name="Sperisen C."/>
            <person name="Tritt A."/>
            <person name="Tisserant E."/>
            <person name="Crous P.W."/>
            <person name="Henrissat B."/>
            <person name="Nehls U."/>
            <person name="Egli S."/>
            <person name="Spatafora J.W."/>
            <person name="Grigoriev I.V."/>
            <person name="Martin F.M."/>
        </authorList>
    </citation>
    <scope>NUCLEOTIDE SEQUENCE [LARGE SCALE GENOMIC DNA]</scope>
    <source>
        <strain evidence="9 10">CBS 459.81</strain>
    </source>
</reference>
<evidence type="ECO:0000256" key="3">
    <source>
        <dbReference type="ARBA" id="ARBA00022737"/>
    </source>
</evidence>
<comment type="subcellular location">
    <subcellularLocation>
        <location evidence="1">Nucleus</location>
    </subcellularLocation>
</comment>
<dbReference type="EMBL" id="KV745074">
    <property type="protein sequence ID" value="OCK78198.1"/>
    <property type="molecule type" value="Genomic_DNA"/>
</dbReference>
<dbReference type="InterPro" id="IPR051644">
    <property type="entry name" value="TRAMP_AT-DNA-binding"/>
</dbReference>
<dbReference type="GO" id="GO:0071031">
    <property type="term" value="P:nuclear mRNA surveillance of mRNA 3'-end processing"/>
    <property type="evidence" value="ECO:0007669"/>
    <property type="project" value="TreeGrafter"/>
</dbReference>
<dbReference type="GO" id="GO:0031499">
    <property type="term" value="C:TRAMP complex"/>
    <property type="evidence" value="ECO:0007669"/>
    <property type="project" value="TreeGrafter"/>
</dbReference>
<keyword evidence="6" id="KW-0539">Nucleus</keyword>
<dbReference type="PANTHER" id="PTHR46543:SF1">
    <property type="entry name" value="ZINC FINGER CCHC DOMAIN-CONTAINING PROTEIN 7"/>
    <property type="match status" value="1"/>
</dbReference>
<dbReference type="GO" id="GO:0003723">
    <property type="term" value="F:RNA binding"/>
    <property type="evidence" value="ECO:0007669"/>
    <property type="project" value="TreeGrafter"/>
</dbReference>
<dbReference type="InterPro" id="IPR036875">
    <property type="entry name" value="Znf_CCHC_sf"/>
</dbReference>
<dbReference type="SUPFAM" id="SSF57756">
    <property type="entry name" value="Retrovirus zinc finger-like domains"/>
    <property type="match status" value="1"/>
</dbReference>
<dbReference type="Gene3D" id="4.10.60.10">
    <property type="entry name" value="Zinc finger, CCHC-type"/>
    <property type="match status" value="1"/>
</dbReference>